<proteinExistence type="predicted"/>
<evidence type="ECO:0000313" key="1">
    <source>
        <dbReference type="EMBL" id="DAD79358.1"/>
    </source>
</evidence>
<name>A0A8S5MAV8_9CAUD</name>
<reference evidence="1" key="1">
    <citation type="journal article" date="2021" name="Proc. Natl. Acad. Sci. U.S.A.">
        <title>A Catalog of Tens of Thousands of Viruses from Human Metagenomes Reveals Hidden Associations with Chronic Diseases.</title>
        <authorList>
            <person name="Tisza M.J."/>
            <person name="Buck C.B."/>
        </authorList>
    </citation>
    <scope>NUCLEOTIDE SEQUENCE</scope>
    <source>
        <strain evidence="1">CtNQr16</strain>
    </source>
</reference>
<dbReference type="EMBL" id="BK014863">
    <property type="protein sequence ID" value="DAD79358.1"/>
    <property type="molecule type" value="Genomic_DNA"/>
</dbReference>
<accession>A0A8S5MAV8</accession>
<sequence>METVIQSNKECYVCGQTTNLHSHHVFFGSANRKLSEKYGMKVWLCGAHHNQSNAGVHFNRQLDLRLKMDAQRVFEKQHSREEFMQIFGRNYL</sequence>
<organism evidence="1">
    <name type="scientific">Myoviridae sp. ctNQr16</name>
    <dbReference type="NCBI Taxonomy" id="2826644"/>
    <lineage>
        <taxon>Viruses</taxon>
        <taxon>Duplodnaviria</taxon>
        <taxon>Heunggongvirae</taxon>
        <taxon>Uroviricota</taxon>
        <taxon>Caudoviricetes</taxon>
    </lineage>
</organism>
<protein>
    <submittedName>
        <fullName evidence="1">Recombination enhancement, RecA-dependent nuclease</fullName>
    </submittedName>
</protein>